<dbReference type="Gene3D" id="1.20.1500.10">
    <property type="entry name" value="YheA/YmcA-like"/>
    <property type="match status" value="1"/>
</dbReference>
<sequence>MEKMYTKREIVEKATELAKMIAETEEVDFFKKAEKQINENVKVQELMAKIKRTQKEAVNLQHYGKIEALKKAEAKIDAYQEELDQIPLVQEFTSSQMEVNDILQLVSSTISNTVTDEIIKSMDGDLLKGTTTKSPFSSGGCKS</sequence>
<dbReference type="Proteomes" id="UP001148125">
    <property type="component" value="Unassembled WGS sequence"/>
</dbReference>
<proteinExistence type="predicted"/>
<evidence type="ECO:0000313" key="2">
    <source>
        <dbReference type="Proteomes" id="UP001148125"/>
    </source>
</evidence>
<dbReference type="PANTHER" id="PTHR38448">
    <property type="entry name" value="REGULATORY PROTEIN YLBF-RELATED"/>
    <property type="match status" value="1"/>
</dbReference>
<dbReference type="InterPro" id="IPR016783">
    <property type="entry name" value="Biofilm_formation_YmcA"/>
</dbReference>
<dbReference type="InterPro" id="IPR023378">
    <property type="entry name" value="YheA/YmcA-like_dom_sf"/>
</dbReference>
<dbReference type="PIRSF" id="PIRSF021287">
    <property type="entry name" value="Biofilm_formation_YmcA"/>
    <property type="match status" value="1"/>
</dbReference>
<comment type="caution">
    <text evidence="1">The sequence shown here is derived from an EMBL/GenBank/DDBJ whole genome shotgun (WGS) entry which is preliminary data.</text>
</comment>
<dbReference type="SUPFAM" id="SSF158622">
    <property type="entry name" value="YheA/YmcA-like"/>
    <property type="match status" value="1"/>
</dbReference>
<name>A0ABT5VBQ9_9BACI</name>
<organism evidence="1 2">
    <name type="scientific">Alkalihalobacterium chitinilyticum</name>
    <dbReference type="NCBI Taxonomy" id="2980103"/>
    <lineage>
        <taxon>Bacteria</taxon>
        <taxon>Bacillati</taxon>
        <taxon>Bacillota</taxon>
        <taxon>Bacilli</taxon>
        <taxon>Bacillales</taxon>
        <taxon>Bacillaceae</taxon>
        <taxon>Alkalihalobacterium</taxon>
    </lineage>
</organism>
<protein>
    <submittedName>
        <fullName evidence="1">RicAFT regulatory complex protein RicA family protein</fullName>
    </submittedName>
</protein>
<accession>A0ABT5VBQ9</accession>
<dbReference type="InterPro" id="IPR052767">
    <property type="entry name" value="Bact_com_dev_regulator"/>
</dbReference>
<dbReference type="RefSeq" id="WP_275117513.1">
    <property type="nucleotide sequence ID" value="NZ_JAOTPO010000003.1"/>
</dbReference>
<dbReference type="InterPro" id="IPR010368">
    <property type="entry name" value="Com_YlbF"/>
</dbReference>
<dbReference type="Pfam" id="PF06133">
    <property type="entry name" value="Com_YlbF"/>
    <property type="match status" value="1"/>
</dbReference>
<dbReference type="PANTHER" id="PTHR38448:SF1">
    <property type="entry name" value="YLBF FAMILY REGULATOR"/>
    <property type="match status" value="1"/>
</dbReference>
<dbReference type="EMBL" id="JAOTPO010000003">
    <property type="protein sequence ID" value="MDE5412883.1"/>
    <property type="molecule type" value="Genomic_DNA"/>
</dbReference>
<reference evidence="1" key="1">
    <citation type="submission" date="2024-05" db="EMBL/GenBank/DDBJ databases">
        <title>Alkalihalobacillus sp. strain MEB203 novel alkaliphilic bacterium from Lonar Lake, India.</title>
        <authorList>
            <person name="Joshi A."/>
            <person name="Thite S."/>
            <person name="Mengade P."/>
        </authorList>
    </citation>
    <scope>NUCLEOTIDE SEQUENCE</scope>
    <source>
        <strain evidence="1">MEB 203</strain>
    </source>
</reference>
<gene>
    <name evidence="1" type="ORF">N7Z68_05760</name>
</gene>
<keyword evidence="2" id="KW-1185">Reference proteome</keyword>
<evidence type="ECO:0000313" key="1">
    <source>
        <dbReference type="EMBL" id="MDE5412883.1"/>
    </source>
</evidence>